<feature type="region of interest" description="Disordered" evidence="1">
    <location>
        <begin position="91"/>
        <end position="127"/>
    </location>
</feature>
<name>A0A6P7GL61_DIAVI</name>
<organism evidence="3">
    <name type="scientific">Diabrotica virgifera virgifera</name>
    <name type="common">western corn rootworm</name>
    <dbReference type="NCBI Taxonomy" id="50390"/>
    <lineage>
        <taxon>Eukaryota</taxon>
        <taxon>Metazoa</taxon>
        <taxon>Ecdysozoa</taxon>
        <taxon>Arthropoda</taxon>
        <taxon>Hexapoda</taxon>
        <taxon>Insecta</taxon>
        <taxon>Pterygota</taxon>
        <taxon>Neoptera</taxon>
        <taxon>Endopterygota</taxon>
        <taxon>Coleoptera</taxon>
        <taxon>Polyphaga</taxon>
        <taxon>Cucujiformia</taxon>
        <taxon>Chrysomeloidea</taxon>
        <taxon>Chrysomelidae</taxon>
        <taxon>Galerucinae</taxon>
        <taxon>Diabroticina</taxon>
        <taxon>Diabroticites</taxon>
        <taxon>Diabrotica</taxon>
    </lineage>
</organism>
<evidence type="ECO:0000256" key="1">
    <source>
        <dbReference type="SAM" id="MobiDB-lite"/>
    </source>
</evidence>
<dbReference type="RefSeq" id="XP_028144505.1">
    <property type="nucleotide sequence ID" value="XM_028288704.1"/>
</dbReference>
<evidence type="ECO:0000313" key="3">
    <source>
        <dbReference type="RefSeq" id="XP_028144505.1"/>
    </source>
</evidence>
<reference evidence="3" key="1">
    <citation type="submission" date="2025-08" db="UniProtKB">
        <authorList>
            <consortium name="RefSeq"/>
        </authorList>
    </citation>
    <scope>IDENTIFICATION</scope>
</reference>
<accession>A0A6P7GL61</accession>
<dbReference type="InParanoid" id="A0A6P7GL61"/>
<sequence length="127" mass="14672">MLHHIIFLAVFPCIISAGIKPFEQLDGPLWREKIADALLPQDDFSSENTQIYRQRYPYEDIENTDPDFPIYPRPSSGKRALAMFARWGSINSIGKNRPPIRSNPYDSDGDDTYNSNRRMQGQPLRWG</sequence>
<protein>
    <submittedName>
        <fullName evidence="3">Uncharacterized protein LOC114338123</fullName>
    </submittedName>
</protein>
<keyword evidence="2" id="KW-0732">Signal</keyword>
<proteinExistence type="predicted"/>
<gene>
    <name evidence="3" type="primary">LOC114338123</name>
</gene>
<feature type="signal peptide" evidence="2">
    <location>
        <begin position="1"/>
        <end position="17"/>
    </location>
</feature>
<feature type="chain" id="PRO_5028085634" evidence="2">
    <location>
        <begin position="18"/>
        <end position="127"/>
    </location>
</feature>
<dbReference type="AlphaFoldDB" id="A0A6P7GL61"/>
<evidence type="ECO:0000256" key="2">
    <source>
        <dbReference type="SAM" id="SignalP"/>
    </source>
</evidence>